<proteinExistence type="predicted"/>
<name>A0A0F9BVT9_9ZZZZ</name>
<evidence type="ECO:0000313" key="1">
    <source>
        <dbReference type="EMBL" id="KKL18072.1"/>
    </source>
</evidence>
<reference evidence="1" key="1">
    <citation type="journal article" date="2015" name="Nature">
        <title>Complex archaea that bridge the gap between prokaryotes and eukaryotes.</title>
        <authorList>
            <person name="Spang A."/>
            <person name="Saw J.H."/>
            <person name="Jorgensen S.L."/>
            <person name="Zaremba-Niedzwiedzka K."/>
            <person name="Martijn J."/>
            <person name="Lind A.E."/>
            <person name="van Eijk R."/>
            <person name="Schleper C."/>
            <person name="Guy L."/>
            <person name="Ettema T.J."/>
        </authorList>
    </citation>
    <scope>NUCLEOTIDE SEQUENCE</scope>
</reference>
<organism evidence="1">
    <name type="scientific">marine sediment metagenome</name>
    <dbReference type="NCBI Taxonomy" id="412755"/>
    <lineage>
        <taxon>unclassified sequences</taxon>
        <taxon>metagenomes</taxon>
        <taxon>ecological metagenomes</taxon>
    </lineage>
</organism>
<dbReference type="AlphaFoldDB" id="A0A0F9BVT9"/>
<gene>
    <name evidence="1" type="ORF">LCGC14_2479210</name>
</gene>
<protein>
    <submittedName>
        <fullName evidence="1">Uncharacterized protein</fullName>
    </submittedName>
</protein>
<feature type="non-terminal residue" evidence="1">
    <location>
        <position position="61"/>
    </location>
</feature>
<comment type="caution">
    <text evidence="1">The sequence shown here is derived from an EMBL/GenBank/DDBJ whole genome shotgun (WGS) entry which is preliminary data.</text>
</comment>
<accession>A0A0F9BVT9</accession>
<dbReference type="EMBL" id="LAZR01039012">
    <property type="protein sequence ID" value="KKL18072.1"/>
    <property type="molecule type" value="Genomic_DNA"/>
</dbReference>
<sequence>MIYHFEIDQRTLSEKEKELIGIIKCVGPRRYRILVNSENAAMRQVGNIFSAFWDFLFIFVF</sequence>